<accession>A0A1J1HTL3</accession>
<feature type="transmembrane region" description="Helical" evidence="1">
    <location>
        <begin position="133"/>
        <end position="154"/>
    </location>
</feature>
<keyword evidence="3" id="KW-1185">Reference proteome</keyword>
<dbReference type="AlphaFoldDB" id="A0A1J1HTL3"/>
<organism evidence="2 3">
    <name type="scientific">Clunio marinus</name>
    <dbReference type="NCBI Taxonomy" id="568069"/>
    <lineage>
        <taxon>Eukaryota</taxon>
        <taxon>Metazoa</taxon>
        <taxon>Ecdysozoa</taxon>
        <taxon>Arthropoda</taxon>
        <taxon>Hexapoda</taxon>
        <taxon>Insecta</taxon>
        <taxon>Pterygota</taxon>
        <taxon>Neoptera</taxon>
        <taxon>Endopterygota</taxon>
        <taxon>Diptera</taxon>
        <taxon>Nematocera</taxon>
        <taxon>Chironomoidea</taxon>
        <taxon>Chironomidae</taxon>
        <taxon>Clunio</taxon>
    </lineage>
</organism>
<keyword evidence="1" id="KW-1133">Transmembrane helix</keyword>
<dbReference type="EMBL" id="CVRI01000020">
    <property type="protein sequence ID" value="CRK90898.1"/>
    <property type="molecule type" value="Genomic_DNA"/>
</dbReference>
<keyword evidence="1" id="KW-0812">Transmembrane</keyword>
<evidence type="ECO:0000313" key="3">
    <source>
        <dbReference type="Proteomes" id="UP000183832"/>
    </source>
</evidence>
<evidence type="ECO:0000313" key="2">
    <source>
        <dbReference type="EMBL" id="CRK90898.1"/>
    </source>
</evidence>
<dbReference type="Proteomes" id="UP000183832">
    <property type="component" value="Unassembled WGS sequence"/>
</dbReference>
<reference evidence="2 3" key="1">
    <citation type="submission" date="2015-04" db="EMBL/GenBank/DDBJ databases">
        <authorList>
            <person name="Syromyatnikov M.Y."/>
            <person name="Popov V.N."/>
        </authorList>
    </citation>
    <scope>NUCLEOTIDE SEQUENCE [LARGE SCALE GENOMIC DNA]</scope>
</reference>
<gene>
    <name evidence="2" type="ORF">CLUMA_CG004587</name>
</gene>
<name>A0A1J1HTL3_9DIPT</name>
<proteinExistence type="predicted"/>
<sequence>MPEHESKLKKHAEVSWRPRSKAINVSIFHEYLMKTLDPNFKGVALNLMYNTIYINMRSNNTSFLKVLNEKLLPVYASWAYPKDSFLVESFNEKLEAFTENGLMEFLKLEYVDPKYLAVKEPKNGPKKLNLEELWGGFGLWMIGNIIAVIVVNWIGDPYRKMDRPTLVPIWACP</sequence>
<protein>
    <submittedName>
        <fullName evidence="2">CLUMA_CG004587, isoform A</fullName>
    </submittedName>
</protein>
<keyword evidence="1" id="KW-0472">Membrane</keyword>
<dbReference type="OrthoDB" id="6353409at2759"/>
<evidence type="ECO:0000256" key="1">
    <source>
        <dbReference type="SAM" id="Phobius"/>
    </source>
</evidence>